<feature type="transmembrane region" description="Helical" evidence="1">
    <location>
        <begin position="244"/>
        <end position="262"/>
    </location>
</feature>
<evidence type="ECO:0000259" key="2">
    <source>
        <dbReference type="Pfam" id="PF20151"/>
    </source>
</evidence>
<proteinExistence type="predicted"/>
<keyword evidence="4" id="KW-1185">Reference proteome</keyword>
<feature type="transmembrane region" description="Helical" evidence="1">
    <location>
        <begin position="128"/>
        <end position="148"/>
    </location>
</feature>
<comment type="caution">
    <text evidence="3">The sequence shown here is derived from an EMBL/GenBank/DDBJ whole genome shotgun (WGS) entry which is preliminary data.</text>
</comment>
<keyword evidence="1" id="KW-0472">Membrane</keyword>
<dbReference type="OrthoDB" id="3044561at2759"/>
<keyword evidence="1" id="KW-1133">Transmembrane helix</keyword>
<evidence type="ECO:0000313" key="4">
    <source>
        <dbReference type="Proteomes" id="UP000807306"/>
    </source>
</evidence>
<feature type="transmembrane region" description="Helical" evidence="1">
    <location>
        <begin position="212"/>
        <end position="232"/>
    </location>
</feature>
<protein>
    <recommendedName>
        <fullName evidence="2">DUF6533 domain-containing protein</fullName>
    </recommendedName>
</protein>
<dbReference type="InterPro" id="IPR045340">
    <property type="entry name" value="DUF6533"/>
</dbReference>
<gene>
    <name evidence="3" type="ORF">CPB83DRAFT_385124</name>
</gene>
<dbReference type="Proteomes" id="UP000807306">
    <property type="component" value="Unassembled WGS sequence"/>
</dbReference>
<feature type="transmembrane region" description="Helical" evidence="1">
    <location>
        <begin position="58"/>
        <end position="81"/>
    </location>
</feature>
<name>A0A9P6EDW8_9AGAR</name>
<accession>A0A9P6EDW8</accession>
<evidence type="ECO:0000313" key="3">
    <source>
        <dbReference type="EMBL" id="KAF9527663.1"/>
    </source>
</evidence>
<feature type="transmembrane region" description="Helical" evidence="1">
    <location>
        <begin position="174"/>
        <end position="192"/>
    </location>
</feature>
<keyword evidence="1" id="KW-0812">Transmembrane</keyword>
<feature type="transmembrane region" description="Helical" evidence="1">
    <location>
        <begin position="93"/>
        <end position="116"/>
    </location>
</feature>
<dbReference type="EMBL" id="MU157859">
    <property type="protein sequence ID" value="KAF9527663.1"/>
    <property type="molecule type" value="Genomic_DNA"/>
</dbReference>
<reference evidence="3" key="1">
    <citation type="submission" date="2020-11" db="EMBL/GenBank/DDBJ databases">
        <authorList>
            <consortium name="DOE Joint Genome Institute"/>
            <person name="Ahrendt S."/>
            <person name="Riley R."/>
            <person name="Andreopoulos W."/>
            <person name="Labutti K."/>
            <person name="Pangilinan J."/>
            <person name="Ruiz-Duenas F.J."/>
            <person name="Barrasa J.M."/>
            <person name="Sanchez-Garcia M."/>
            <person name="Camarero S."/>
            <person name="Miyauchi S."/>
            <person name="Serrano A."/>
            <person name="Linde D."/>
            <person name="Babiker R."/>
            <person name="Drula E."/>
            <person name="Ayuso-Fernandez I."/>
            <person name="Pacheco R."/>
            <person name="Padilla G."/>
            <person name="Ferreira P."/>
            <person name="Barriuso J."/>
            <person name="Kellner H."/>
            <person name="Castanera R."/>
            <person name="Alfaro M."/>
            <person name="Ramirez L."/>
            <person name="Pisabarro A.G."/>
            <person name="Kuo A."/>
            <person name="Tritt A."/>
            <person name="Lipzen A."/>
            <person name="He G."/>
            <person name="Yan M."/>
            <person name="Ng V."/>
            <person name="Cullen D."/>
            <person name="Martin F."/>
            <person name="Rosso M.-N."/>
            <person name="Henrissat B."/>
            <person name="Hibbett D."/>
            <person name="Martinez A.T."/>
            <person name="Grigoriev I.V."/>
        </authorList>
    </citation>
    <scope>NUCLEOTIDE SEQUENCE</scope>
    <source>
        <strain evidence="3">CBS 506.95</strain>
    </source>
</reference>
<dbReference type="Pfam" id="PF20151">
    <property type="entry name" value="DUF6533"/>
    <property type="match status" value="1"/>
</dbReference>
<evidence type="ECO:0000256" key="1">
    <source>
        <dbReference type="SAM" id="Phobius"/>
    </source>
</evidence>
<dbReference type="AlphaFoldDB" id="A0A9P6EDW8"/>
<sequence>MRHTAYLVSPDTASTMFIHQESCTPVACLVVLFLDTVSTWRVEYRAVWRQRKGLISAIYLWARYGALAALVVHNILAQIVLPRSTPPTIRQCSIWFSVVVVVCGSLSIGLEAILTLRVYALYGKTKKIWILVVPAGIQYGCCALFVYFRVLKLGAVPGFDSTCGLRTNVMEGMMPGFTTLIFHGLLYGATLAKRRVRASPTSPINRLIIQWVTREGTMAFALMIFIVTFVGPSMSVSRTIRLEFVFILPITFISLTTSRLILNMKTLTFECGSYCTVSEEFSPVSTIIQSLNASIEDLQ</sequence>
<organism evidence="3 4">
    <name type="scientific">Crepidotus variabilis</name>
    <dbReference type="NCBI Taxonomy" id="179855"/>
    <lineage>
        <taxon>Eukaryota</taxon>
        <taxon>Fungi</taxon>
        <taxon>Dikarya</taxon>
        <taxon>Basidiomycota</taxon>
        <taxon>Agaricomycotina</taxon>
        <taxon>Agaricomycetes</taxon>
        <taxon>Agaricomycetidae</taxon>
        <taxon>Agaricales</taxon>
        <taxon>Agaricineae</taxon>
        <taxon>Crepidotaceae</taxon>
        <taxon>Crepidotus</taxon>
    </lineage>
</organism>
<feature type="domain" description="DUF6533" evidence="2">
    <location>
        <begin position="26"/>
        <end position="67"/>
    </location>
</feature>